<comment type="caution">
    <text evidence="1">The sequence shown here is derived from an EMBL/GenBank/DDBJ whole genome shotgun (WGS) entry which is preliminary data.</text>
</comment>
<dbReference type="Proteomes" id="UP000285860">
    <property type="component" value="Unassembled WGS sequence"/>
</dbReference>
<sequence>MSGHQFRSLSKCGPGRLVGQHQQLIVLPES</sequence>
<organism evidence="1 2">
    <name type="scientific">Fusarium oxysporum</name>
    <name type="common">Fusarium vascular wilt</name>
    <dbReference type="NCBI Taxonomy" id="5507"/>
    <lineage>
        <taxon>Eukaryota</taxon>
        <taxon>Fungi</taxon>
        <taxon>Dikarya</taxon>
        <taxon>Ascomycota</taxon>
        <taxon>Pezizomycotina</taxon>
        <taxon>Sordariomycetes</taxon>
        <taxon>Hypocreomycetidae</taxon>
        <taxon>Hypocreales</taxon>
        <taxon>Nectriaceae</taxon>
        <taxon>Fusarium</taxon>
        <taxon>Fusarium oxysporum species complex</taxon>
    </lineage>
</organism>
<gene>
    <name evidence="1" type="ORF">BFJ68_g9049</name>
</gene>
<protein>
    <submittedName>
        <fullName evidence="1">Uncharacterized protein</fullName>
    </submittedName>
</protein>
<dbReference type="EMBL" id="MRCY01000043">
    <property type="protein sequence ID" value="RKL09624.1"/>
    <property type="molecule type" value="Genomic_DNA"/>
</dbReference>
<name>A0A420QXW4_FUSOX</name>
<dbReference type="AlphaFoldDB" id="A0A420QXW4"/>
<evidence type="ECO:0000313" key="1">
    <source>
        <dbReference type="EMBL" id="RKL09624.1"/>
    </source>
</evidence>
<evidence type="ECO:0000313" key="2">
    <source>
        <dbReference type="Proteomes" id="UP000285860"/>
    </source>
</evidence>
<accession>A0A420QXW4</accession>
<proteinExistence type="predicted"/>
<reference evidence="1 2" key="1">
    <citation type="journal article" date="2018" name="Sci. Rep.">
        <title>Characterisation of pathogen-specific regions and novel effector candidates in Fusarium oxysporum f. sp. cepae.</title>
        <authorList>
            <person name="Armitage A.D."/>
            <person name="Taylor A."/>
            <person name="Sobczyk M.K."/>
            <person name="Baxter L."/>
            <person name="Greenfield B.P."/>
            <person name="Bates H.J."/>
            <person name="Wilson F."/>
            <person name="Jackson A.C."/>
            <person name="Ott S."/>
            <person name="Harrison R.J."/>
            <person name="Clarkson J.P."/>
        </authorList>
    </citation>
    <scope>NUCLEOTIDE SEQUENCE [LARGE SCALE GENOMIC DNA]</scope>
    <source>
        <strain evidence="1 2">Fo_A28</strain>
    </source>
</reference>